<dbReference type="AlphaFoldDB" id="B2WJH9"/>
<name>B2WJH9_PYRTR</name>
<dbReference type="InParanoid" id="B2WJH9"/>
<protein>
    <submittedName>
        <fullName evidence="1">Uncharacterized protein</fullName>
    </submittedName>
</protein>
<gene>
    <name evidence="1" type="ORF">PTRG_10325</name>
</gene>
<accession>B2WJH9</accession>
<reference evidence="2" key="1">
    <citation type="journal article" date="2013" name="G3 (Bethesda)">
        <title>Comparative genomics of a plant-pathogenic fungus, Pyrenophora tritici-repentis, reveals transduplication and the impact of repeat elements on pathogenicity and population divergence.</title>
        <authorList>
            <person name="Manning V.A."/>
            <person name="Pandelova I."/>
            <person name="Dhillon B."/>
            <person name="Wilhelm L.J."/>
            <person name="Goodwin S.B."/>
            <person name="Berlin A.M."/>
            <person name="Figueroa M."/>
            <person name="Freitag M."/>
            <person name="Hane J.K."/>
            <person name="Henrissat B."/>
            <person name="Holman W.H."/>
            <person name="Kodira C.D."/>
            <person name="Martin J."/>
            <person name="Oliver R.P."/>
            <person name="Robbertse B."/>
            <person name="Schackwitz W."/>
            <person name="Schwartz D.C."/>
            <person name="Spatafora J.W."/>
            <person name="Turgeon B.G."/>
            <person name="Yandava C."/>
            <person name="Young S."/>
            <person name="Zhou S."/>
            <person name="Zeng Q."/>
            <person name="Grigoriev I.V."/>
            <person name="Ma L.-J."/>
            <person name="Ciuffetti L.M."/>
        </authorList>
    </citation>
    <scope>NUCLEOTIDE SEQUENCE [LARGE SCALE GENOMIC DNA]</scope>
    <source>
        <strain evidence="2">Pt-1C-BFP</strain>
    </source>
</reference>
<proteinExistence type="predicted"/>
<organism evidence="1 2">
    <name type="scientific">Pyrenophora tritici-repentis (strain Pt-1C-BFP)</name>
    <name type="common">Wheat tan spot fungus</name>
    <name type="synonym">Drechslera tritici-repentis</name>
    <dbReference type="NCBI Taxonomy" id="426418"/>
    <lineage>
        <taxon>Eukaryota</taxon>
        <taxon>Fungi</taxon>
        <taxon>Dikarya</taxon>
        <taxon>Ascomycota</taxon>
        <taxon>Pezizomycotina</taxon>
        <taxon>Dothideomycetes</taxon>
        <taxon>Pleosporomycetidae</taxon>
        <taxon>Pleosporales</taxon>
        <taxon>Pleosporineae</taxon>
        <taxon>Pleosporaceae</taxon>
        <taxon>Pyrenophora</taxon>
    </lineage>
</organism>
<evidence type="ECO:0000313" key="1">
    <source>
        <dbReference type="EMBL" id="EDU43376.1"/>
    </source>
</evidence>
<dbReference type="HOGENOM" id="CLU_1836156_0_0_1"/>
<dbReference type="Proteomes" id="UP000001471">
    <property type="component" value="Unassembled WGS sequence"/>
</dbReference>
<dbReference type="EMBL" id="DS231627">
    <property type="protein sequence ID" value="EDU43376.1"/>
    <property type="molecule type" value="Genomic_DNA"/>
</dbReference>
<evidence type="ECO:0000313" key="2">
    <source>
        <dbReference type="Proteomes" id="UP000001471"/>
    </source>
</evidence>
<sequence>MSSTRLPVYIVFVQSLRGPPRGNWETAATGARNGTGDTTKKSKGFQYFLNGPSAELPFRLRGVSRYTQAIRESDRSADDLLALIIHWLPRSLDLDDTLTLLLSFSFVKTEVGNQALTMLRLAQRLMSLWLEAENVLVNCG</sequence>